<proteinExistence type="predicted"/>
<dbReference type="Pfam" id="PF03995">
    <property type="entry name" value="Inhibitor_I36"/>
    <property type="match status" value="1"/>
</dbReference>
<gene>
    <name evidence="2" type="ORF">FKR81_26075</name>
</gene>
<name>A0A563EPC8_9PSEU</name>
<dbReference type="OrthoDB" id="9957980at2"/>
<evidence type="ECO:0000256" key="1">
    <source>
        <dbReference type="SAM" id="SignalP"/>
    </source>
</evidence>
<organism evidence="2 3">
    <name type="scientific">Lentzea tibetensis</name>
    <dbReference type="NCBI Taxonomy" id="2591470"/>
    <lineage>
        <taxon>Bacteria</taxon>
        <taxon>Bacillati</taxon>
        <taxon>Actinomycetota</taxon>
        <taxon>Actinomycetes</taxon>
        <taxon>Pseudonocardiales</taxon>
        <taxon>Pseudonocardiaceae</taxon>
        <taxon>Lentzea</taxon>
    </lineage>
</organism>
<protein>
    <recommendedName>
        <fullName evidence="4">Peptidase inhibitor family I36</fullName>
    </recommendedName>
</protein>
<keyword evidence="1" id="KW-0732">Signal</keyword>
<dbReference type="EMBL" id="VOBR01000017">
    <property type="protein sequence ID" value="TWP49136.1"/>
    <property type="molecule type" value="Genomic_DNA"/>
</dbReference>
<sequence>MIKKTMAAAAAAFAVAALITPGSASAAPCPNARLCLYAGANLNGTKVAYGTATRCYALPHSSQPNGARSIHNTTSVPWEIYNANGRLLIPAINPGQRVTGIAASTARAMRELCYYPN</sequence>
<comment type="caution">
    <text evidence="2">The sequence shown here is derived from an EMBL/GenBank/DDBJ whole genome shotgun (WGS) entry which is preliminary data.</text>
</comment>
<keyword evidence="3" id="KW-1185">Reference proteome</keyword>
<feature type="signal peptide" evidence="1">
    <location>
        <begin position="1"/>
        <end position="26"/>
    </location>
</feature>
<accession>A0A563EPC8</accession>
<dbReference type="RefSeq" id="WP_146355397.1">
    <property type="nucleotide sequence ID" value="NZ_VOBR01000017.1"/>
</dbReference>
<feature type="chain" id="PRO_5021986039" description="Peptidase inhibitor family I36" evidence="1">
    <location>
        <begin position="27"/>
        <end position="117"/>
    </location>
</feature>
<evidence type="ECO:0008006" key="4">
    <source>
        <dbReference type="Google" id="ProtNLM"/>
    </source>
</evidence>
<evidence type="ECO:0000313" key="2">
    <source>
        <dbReference type="EMBL" id="TWP49136.1"/>
    </source>
</evidence>
<evidence type="ECO:0000313" key="3">
    <source>
        <dbReference type="Proteomes" id="UP000316639"/>
    </source>
</evidence>
<dbReference type="AlphaFoldDB" id="A0A563EPC8"/>
<reference evidence="2 3" key="1">
    <citation type="submission" date="2019-07" db="EMBL/GenBank/DDBJ databases">
        <title>Lentzea xizangensis sp. nov., isolated from Qinghai-Tibetan Plateau Soils.</title>
        <authorList>
            <person name="Huang J."/>
        </authorList>
    </citation>
    <scope>NUCLEOTIDE SEQUENCE [LARGE SCALE GENOMIC DNA]</scope>
    <source>
        <strain evidence="2 3">FXJ1.1311</strain>
    </source>
</reference>
<dbReference type="Proteomes" id="UP000316639">
    <property type="component" value="Unassembled WGS sequence"/>
</dbReference>